<evidence type="ECO:0000313" key="4">
    <source>
        <dbReference type="EMBL" id="MEZ3163917.1"/>
    </source>
</evidence>
<keyword evidence="5" id="KW-1185">Reference proteome</keyword>
<evidence type="ECO:0000256" key="1">
    <source>
        <dbReference type="SAM" id="MobiDB-lite"/>
    </source>
</evidence>
<evidence type="ECO:0000256" key="2">
    <source>
        <dbReference type="SAM" id="Phobius"/>
    </source>
</evidence>
<proteinExistence type="predicted"/>
<feature type="transmembrane region" description="Helical" evidence="2">
    <location>
        <begin position="105"/>
        <end position="125"/>
    </location>
</feature>
<evidence type="ECO:0000259" key="3">
    <source>
        <dbReference type="Pfam" id="PF26496"/>
    </source>
</evidence>
<sequence>MTRQTVDDRQPRSWDDPLSFVARDLGGLAALVLVAATLLATGSTREALVALPFLLAAVLTPSTVAFAAGQLAVLPVLSVENVVAQAVAQVALLVVLTEPARTRDILYAAGVTLVATVGLVALLAASLRYGLVVTGGLLCLTVACGTYLTRRLTLVRLGLISDDESPDASTRVADRTDTSLTTDRSADRSLTEAKE</sequence>
<keyword evidence="2" id="KW-1133">Transmembrane helix</keyword>
<feature type="region of interest" description="Disordered" evidence="1">
    <location>
        <begin position="164"/>
        <end position="195"/>
    </location>
</feature>
<accession>A0ABD5M511</accession>
<dbReference type="EMBL" id="JBEDNY010000002">
    <property type="protein sequence ID" value="MEZ3163917.1"/>
    <property type="molecule type" value="Genomic_DNA"/>
</dbReference>
<feature type="transmembrane region" description="Helical" evidence="2">
    <location>
        <begin position="47"/>
        <end position="68"/>
    </location>
</feature>
<feature type="transmembrane region" description="Helical" evidence="2">
    <location>
        <begin position="131"/>
        <end position="149"/>
    </location>
</feature>
<dbReference type="AlphaFoldDB" id="A0ABD5M511"/>
<feature type="compositionally biased region" description="Basic and acidic residues" evidence="1">
    <location>
        <begin position="184"/>
        <end position="195"/>
    </location>
</feature>
<reference evidence="4 5" key="1">
    <citation type="submission" date="2024-06" db="EMBL/GenBank/DDBJ databases">
        <title>Halorubrum miltondacostae sp. nov., a potential PHA producer isolated from an inland solar saltern in Rio Maior, Portugal.</title>
        <authorList>
            <person name="Albuquerque L."/>
            <person name="Viver T."/>
            <person name="Barroso C."/>
            <person name="Claudino R."/>
            <person name="Galvan M."/>
            <person name="Simoes G."/>
            <person name="Lobo Da Cunha A."/>
            <person name="Egas C."/>
        </authorList>
    </citation>
    <scope>NUCLEOTIDE SEQUENCE [LARGE SCALE GENOMIC DNA]</scope>
    <source>
        <strain evidence="4 5">RMP-11</strain>
    </source>
</reference>
<keyword evidence="2" id="KW-0812">Transmembrane</keyword>
<name>A0ABD5M511_9EURY</name>
<gene>
    <name evidence="4" type="ORF">ABNG04_08565</name>
</gene>
<feature type="transmembrane region" description="Helical" evidence="2">
    <location>
        <begin position="74"/>
        <end position="96"/>
    </location>
</feature>
<feature type="domain" description="DUF8163" evidence="3">
    <location>
        <begin position="25"/>
        <end position="163"/>
    </location>
</feature>
<comment type="caution">
    <text evidence="4">The sequence shown here is derived from an EMBL/GenBank/DDBJ whole genome shotgun (WGS) entry which is preliminary data.</text>
</comment>
<feature type="transmembrane region" description="Helical" evidence="2">
    <location>
        <begin position="20"/>
        <end position="40"/>
    </location>
</feature>
<dbReference type="InterPro" id="IPR058477">
    <property type="entry name" value="DUF8163"/>
</dbReference>
<organism evidence="4 5">
    <name type="scientific">Halorubrum miltondacostae</name>
    <dbReference type="NCBI Taxonomy" id="3076378"/>
    <lineage>
        <taxon>Archaea</taxon>
        <taxon>Methanobacteriati</taxon>
        <taxon>Methanobacteriota</taxon>
        <taxon>Stenosarchaea group</taxon>
        <taxon>Halobacteria</taxon>
        <taxon>Halobacteriales</taxon>
        <taxon>Haloferacaceae</taxon>
        <taxon>Halorubrum</taxon>
    </lineage>
</organism>
<evidence type="ECO:0000313" key="5">
    <source>
        <dbReference type="Proteomes" id="UP001567572"/>
    </source>
</evidence>
<protein>
    <recommendedName>
        <fullName evidence="3">DUF8163 domain-containing protein</fullName>
    </recommendedName>
</protein>
<dbReference type="RefSeq" id="WP_371161756.1">
    <property type="nucleotide sequence ID" value="NZ_JBEDNX010000002.1"/>
</dbReference>
<keyword evidence="2" id="KW-0472">Membrane</keyword>
<dbReference type="Pfam" id="PF26496">
    <property type="entry name" value="DUF8163"/>
    <property type="match status" value="1"/>
</dbReference>
<dbReference type="Proteomes" id="UP001567572">
    <property type="component" value="Unassembled WGS sequence"/>
</dbReference>